<keyword evidence="3" id="KW-1185">Reference proteome</keyword>
<dbReference type="PANTHER" id="PTHR10476">
    <property type="entry name" value="CHARGED MULTIVESICULAR BODY PROTEIN"/>
    <property type="match status" value="1"/>
</dbReference>
<sequence>MEMLKRAIYGPDPAEQMRKCNSLLRKNERQLEKQVTSLAGLESKTKSMIKQAAKRGDVSSARILAKELYHVRQQRSRLFKSKAQLQSVGMQVREAFAVRKIQGSMKASTGIMKDVNTLVRMPELSGTMRELSQELMKAGIMDEMVGDTLDGLDEADDTMEMEADAEVDAILSEITGGKLGQAGAVPDSVPAEAEEEEEEEADLDSMRERLRALQS</sequence>
<dbReference type="Gene3D" id="6.10.140.1230">
    <property type="match status" value="1"/>
</dbReference>
<dbReference type="RefSeq" id="XP_064771114.1">
    <property type="nucleotide sequence ID" value="XM_064911742.1"/>
</dbReference>
<protein>
    <submittedName>
        <fullName evidence="2">Snf7-domain-containing protein</fullName>
    </submittedName>
</protein>
<dbReference type="Pfam" id="PF03357">
    <property type="entry name" value="Snf7"/>
    <property type="match status" value="1"/>
</dbReference>
<feature type="compositionally biased region" description="Basic and acidic residues" evidence="1">
    <location>
        <begin position="204"/>
        <end position="215"/>
    </location>
</feature>
<dbReference type="Proteomes" id="UP001498771">
    <property type="component" value="Unassembled WGS sequence"/>
</dbReference>
<comment type="caution">
    <text evidence="2">The sequence shown here is derived from an EMBL/GenBank/DDBJ whole genome shotgun (WGS) entry which is preliminary data.</text>
</comment>
<dbReference type="InterPro" id="IPR005024">
    <property type="entry name" value="Snf7_fam"/>
</dbReference>
<accession>A0ABR1FE19</accession>
<feature type="region of interest" description="Disordered" evidence="1">
    <location>
        <begin position="179"/>
        <end position="215"/>
    </location>
</feature>
<evidence type="ECO:0000313" key="2">
    <source>
        <dbReference type="EMBL" id="KAK7208081.1"/>
    </source>
</evidence>
<dbReference type="GeneID" id="90037254"/>
<evidence type="ECO:0000313" key="3">
    <source>
        <dbReference type="Proteomes" id="UP001498771"/>
    </source>
</evidence>
<dbReference type="EMBL" id="JBBJBU010000001">
    <property type="protein sequence ID" value="KAK7208081.1"/>
    <property type="molecule type" value="Genomic_DNA"/>
</dbReference>
<organism evidence="2 3">
    <name type="scientific">Myxozyma melibiosi</name>
    <dbReference type="NCBI Taxonomy" id="54550"/>
    <lineage>
        <taxon>Eukaryota</taxon>
        <taxon>Fungi</taxon>
        <taxon>Dikarya</taxon>
        <taxon>Ascomycota</taxon>
        <taxon>Saccharomycotina</taxon>
        <taxon>Lipomycetes</taxon>
        <taxon>Lipomycetales</taxon>
        <taxon>Lipomycetaceae</taxon>
        <taxon>Myxozyma</taxon>
    </lineage>
</organism>
<name>A0ABR1FE19_9ASCO</name>
<evidence type="ECO:0000256" key="1">
    <source>
        <dbReference type="SAM" id="MobiDB-lite"/>
    </source>
</evidence>
<reference evidence="2 3" key="1">
    <citation type="submission" date="2024-03" db="EMBL/GenBank/DDBJ databases">
        <title>Genome-scale model development and genomic sequencing of the oleaginous clade Lipomyces.</title>
        <authorList>
            <consortium name="Lawrence Berkeley National Laboratory"/>
            <person name="Czajka J.J."/>
            <person name="Han Y."/>
            <person name="Kim J."/>
            <person name="Mondo S.J."/>
            <person name="Hofstad B.A."/>
            <person name="Robles A."/>
            <person name="Haridas S."/>
            <person name="Riley R."/>
            <person name="LaButti K."/>
            <person name="Pangilinan J."/>
            <person name="Andreopoulos W."/>
            <person name="Lipzen A."/>
            <person name="Yan J."/>
            <person name="Wang M."/>
            <person name="Ng V."/>
            <person name="Grigoriev I.V."/>
            <person name="Spatafora J.W."/>
            <person name="Magnuson J.K."/>
            <person name="Baker S.E."/>
            <person name="Pomraning K.R."/>
        </authorList>
    </citation>
    <scope>NUCLEOTIDE SEQUENCE [LARGE SCALE GENOMIC DNA]</scope>
    <source>
        <strain evidence="2 3">Phaff 52-87</strain>
    </source>
</reference>
<gene>
    <name evidence="2" type="ORF">BZA70DRAFT_272857</name>
</gene>
<feature type="compositionally biased region" description="Acidic residues" evidence="1">
    <location>
        <begin position="192"/>
        <end position="203"/>
    </location>
</feature>
<proteinExistence type="predicted"/>